<keyword evidence="4" id="KW-1185">Reference proteome</keyword>
<organism evidence="3 4">
    <name type="scientific">Sporolactobacillus spathodeae</name>
    <dbReference type="NCBI Taxonomy" id="1465502"/>
    <lineage>
        <taxon>Bacteria</taxon>
        <taxon>Bacillati</taxon>
        <taxon>Bacillota</taxon>
        <taxon>Bacilli</taxon>
        <taxon>Bacillales</taxon>
        <taxon>Sporolactobacillaceae</taxon>
        <taxon>Sporolactobacillus</taxon>
    </lineage>
</organism>
<feature type="coiled-coil region" evidence="1">
    <location>
        <begin position="155"/>
        <end position="196"/>
    </location>
</feature>
<dbReference type="EMBL" id="JAFBEV010000005">
    <property type="protein sequence ID" value="MBM7657401.1"/>
    <property type="molecule type" value="Genomic_DNA"/>
</dbReference>
<dbReference type="InterPro" id="IPR014243">
    <property type="entry name" value="RsfA-like"/>
</dbReference>
<accession>A0ABS2Q737</accession>
<evidence type="ECO:0000313" key="4">
    <source>
        <dbReference type="Proteomes" id="UP000823201"/>
    </source>
</evidence>
<dbReference type="PANTHER" id="PTHR41302:SF2">
    <property type="entry name" value="PRESPORE SPECIFIC TRANSCRIPTIONAL ACTIVATOR RSFA"/>
    <property type="match status" value="1"/>
</dbReference>
<reference evidence="3 4" key="1">
    <citation type="submission" date="2021-01" db="EMBL/GenBank/DDBJ databases">
        <title>Genomic Encyclopedia of Type Strains, Phase IV (KMG-IV): sequencing the most valuable type-strain genomes for metagenomic binning, comparative biology and taxonomic classification.</title>
        <authorList>
            <person name="Goeker M."/>
        </authorList>
    </citation>
    <scope>NUCLEOTIDE SEQUENCE [LARGE SCALE GENOMIC DNA]</scope>
    <source>
        <strain evidence="3 4">DSM 100968</strain>
    </source>
</reference>
<dbReference type="InterPro" id="IPR001005">
    <property type="entry name" value="SANT/Myb"/>
</dbReference>
<gene>
    <name evidence="3" type="ORF">JOC27_000844</name>
</gene>
<dbReference type="Proteomes" id="UP000823201">
    <property type="component" value="Unassembled WGS sequence"/>
</dbReference>
<proteinExistence type="predicted"/>
<keyword evidence="1" id="KW-0175">Coiled coil</keyword>
<evidence type="ECO:0000256" key="1">
    <source>
        <dbReference type="SAM" id="Coils"/>
    </source>
</evidence>
<feature type="domain" description="Myb-like" evidence="2">
    <location>
        <begin position="1"/>
        <end position="57"/>
    </location>
</feature>
<dbReference type="PROSITE" id="PS50090">
    <property type="entry name" value="MYB_LIKE"/>
    <property type="match status" value="1"/>
</dbReference>
<dbReference type="PANTHER" id="PTHR41302">
    <property type="entry name" value="PRESPORE-SPECIFIC TRANSCRIPTIONAL REGULATOR RSFA-RELATED"/>
    <property type="match status" value="1"/>
</dbReference>
<sequence length="237" mass="27094">MTKVRQDAWSHEDDLLLAETVLRHIREGSTQLDAFEEVGDKLNRTGAACGFRWNAIVRRKYEQAIAIAKKQRKQKKRAEQREKTLRPAPAFASMETAYLPDPTESVSMVTAETPIEMEETPNFIMPLVPPSPQQELDLSTVIAFLQDLRKGSATSERLGEENQHLVHENNQLRKRINELENEVRSLQQRQQTVEDDYQALIGIMDRARRMVAFQEQDSVSGTTFKMDANGNLEKVAK</sequence>
<protein>
    <submittedName>
        <fullName evidence="3">Prespore-specific regulator</fullName>
    </submittedName>
</protein>
<dbReference type="NCBIfam" id="TIGR02894">
    <property type="entry name" value="DNA_bind_RsfA"/>
    <property type="match status" value="1"/>
</dbReference>
<evidence type="ECO:0000313" key="3">
    <source>
        <dbReference type="EMBL" id="MBM7657401.1"/>
    </source>
</evidence>
<dbReference type="Gene3D" id="1.20.5.340">
    <property type="match status" value="1"/>
</dbReference>
<name>A0ABS2Q737_9BACL</name>
<comment type="caution">
    <text evidence="3">The sequence shown here is derived from an EMBL/GenBank/DDBJ whole genome shotgun (WGS) entry which is preliminary data.</text>
</comment>
<evidence type="ECO:0000259" key="2">
    <source>
        <dbReference type="PROSITE" id="PS50090"/>
    </source>
</evidence>
<dbReference type="RefSeq" id="WP_205005739.1">
    <property type="nucleotide sequence ID" value="NZ_CBCRXA010000004.1"/>
</dbReference>